<evidence type="ECO:0000313" key="2">
    <source>
        <dbReference type="EMBL" id="CBY39023.1"/>
    </source>
</evidence>
<accession>E4YU84</accession>
<sequence>NRVMGLLTPETSEQKGYIDPQTGTTAKLSNLTIFMQGENKTYEELLSACAKRNNIPLLQVTDRANQITQNQMVFIG</sequence>
<reference evidence="2" key="1">
    <citation type="journal article" date="2010" name="Science">
        <title>Plasticity of animal genome architecture unmasked by rapid evolution of a pelagic tunicate.</title>
        <authorList>
            <person name="Denoeud F."/>
            <person name="Henriet S."/>
            <person name="Mungpakdee S."/>
            <person name="Aury J.M."/>
            <person name="Da Silva C."/>
            <person name="Brinkmann H."/>
            <person name="Mikhaleva J."/>
            <person name="Olsen L.C."/>
            <person name="Jubin C."/>
            <person name="Canestro C."/>
            <person name="Bouquet J.M."/>
            <person name="Danks G."/>
            <person name="Poulain J."/>
            <person name="Campsteijn C."/>
            <person name="Adamski M."/>
            <person name="Cross I."/>
            <person name="Yadetie F."/>
            <person name="Muffato M."/>
            <person name="Louis A."/>
            <person name="Butcher S."/>
            <person name="Tsagkogeorga G."/>
            <person name="Konrad A."/>
            <person name="Singh S."/>
            <person name="Jensen M.F."/>
            <person name="Cong E.H."/>
            <person name="Eikeseth-Otteraa H."/>
            <person name="Noel B."/>
            <person name="Anthouard V."/>
            <person name="Porcel B.M."/>
            <person name="Kachouri-Lafond R."/>
            <person name="Nishino A."/>
            <person name="Ugolini M."/>
            <person name="Chourrout P."/>
            <person name="Nishida H."/>
            <person name="Aasland R."/>
            <person name="Huzurbazar S."/>
            <person name="Westhof E."/>
            <person name="Delsuc F."/>
            <person name="Lehrach H."/>
            <person name="Reinhardt R."/>
            <person name="Weissenbach J."/>
            <person name="Roy S.W."/>
            <person name="Artiguenave F."/>
            <person name="Postlethwait J.H."/>
            <person name="Manak J.R."/>
            <person name="Thompson E.M."/>
            <person name="Jaillon O."/>
            <person name="Du Pasquier L."/>
            <person name="Boudinot P."/>
            <person name="Liberles D.A."/>
            <person name="Volff J.N."/>
            <person name="Philippe H."/>
            <person name="Lenhard B."/>
            <person name="Roest Crollius H."/>
            <person name="Wincker P."/>
            <person name="Chourrout D."/>
        </authorList>
    </citation>
    <scope>NUCLEOTIDE SEQUENCE [LARGE SCALE GENOMIC DNA]</scope>
</reference>
<dbReference type="AlphaFoldDB" id="E4YU84"/>
<proteinExistence type="predicted"/>
<feature type="non-terminal residue" evidence="2">
    <location>
        <position position="1"/>
    </location>
</feature>
<gene>
    <name evidence="2" type="ORF">GSOID_T00019563001</name>
</gene>
<feature type="region of interest" description="Disordered" evidence="1">
    <location>
        <begin position="1"/>
        <end position="21"/>
    </location>
</feature>
<organism evidence="2">
    <name type="scientific">Oikopleura dioica</name>
    <name type="common">Tunicate</name>
    <dbReference type="NCBI Taxonomy" id="34765"/>
    <lineage>
        <taxon>Eukaryota</taxon>
        <taxon>Metazoa</taxon>
        <taxon>Chordata</taxon>
        <taxon>Tunicata</taxon>
        <taxon>Appendicularia</taxon>
        <taxon>Copelata</taxon>
        <taxon>Oikopleuridae</taxon>
        <taxon>Oikopleura</taxon>
    </lineage>
</organism>
<name>E4YU84_OIKDI</name>
<evidence type="ECO:0000256" key="1">
    <source>
        <dbReference type="SAM" id="MobiDB-lite"/>
    </source>
</evidence>
<protein>
    <submittedName>
        <fullName evidence="2">Uncharacterized protein</fullName>
    </submittedName>
</protein>
<dbReference type="EMBL" id="FN655400">
    <property type="protein sequence ID" value="CBY39023.1"/>
    <property type="molecule type" value="Genomic_DNA"/>
</dbReference>
<dbReference type="Proteomes" id="UP000011014">
    <property type="component" value="Unassembled WGS sequence"/>
</dbReference>